<dbReference type="InterPro" id="IPR003715">
    <property type="entry name" value="Poly_export_N"/>
</dbReference>
<dbReference type="KEGG" id="mcad:Pan265_00800"/>
<dbReference type="AlphaFoldDB" id="A0A518BTF7"/>
<dbReference type="InterPro" id="IPR049712">
    <property type="entry name" value="Poly_export"/>
</dbReference>
<evidence type="ECO:0000256" key="1">
    <source>
        <dbReference type="ARBA" id="ARBA00022729"/>
    </source>
</evidence>
<evidence type="ECO:0000313" key="4">
    <source>
        <dbReference type="EMBL" id="QDU70257.1"/>
    </source>
</evidence>
<dbReference type="RefSeq" id="WP_145444292.1">
    <property type="nucleotide sequence ID" value="NZ_CP036280.1"/>
</dbReference>
<evidence type="ECO:0000259" key="3">
    <source>
        <dbReference type="Pfam" id="PF02563"/>
    </source>
</evidence>
<sequence>MSNTERPHNRRSLTSRIFLAVSALALAVGIIGCELDSYMDPSVIGRWEQAAGVAPILDRIDIIEDDDNQDLPLTQVQPSDLVPDIQEYTIGSGDLITVTVFELVLPGQDSVQTRRIDETGTIRLQIVGPIKAAGMTPSQLEQVVIETLEARGILRDATVSVIVQESRQNTYTVFGEPIEGGSAIGIYTIPKPEFRLLDALAQARGIPGRTKRLLIFRTAPLTPESEAMLPLMPGLRPEEDQEPTDAIDDVFEGLGEEPSDTGMSPDADPLGELGMQEQPATGTGAPSALERGLDPEEGGAQWIYVNGRWVRSGQPQAPVSLPGEEAPQTEDPLASMITQRIIEIPYDKLLAGDMRYNIVVRPGDTIRVPEATGGFVYIGGAINRPGAYSVPGENDLTLGQLIFAAGNLSPIAIPERVELTRRISDNQQASIRLNLRAIFDMTEPDIYLKPNDRINIGTNFVAAPLAVIRNGFRMSYGFGFVLDRNFDENVFGPRENN</sequence>
<dbReference type="Gene3D" id="3.30.1950.10">
    <property type="entry name" value="wza like domain"/>
    <property type="match status" value="1"/>
</dbReference>
<dbReference type="Pfam" id="PF02563">
    <property type="entry name" value="Poly_export"/>
    <property type="match status" value="1"/>
</dbReference>
<gene>
    <name evidence="4" type="ORF">Pan265_00800</name>
</gene>
<evidence type="ECO:0000313" key="5">
    <source>
        <dbReference type="Proteomes" id="UP000320386"/>
    </source>
</evidence>
<dbReference type="OrthoDB" id="261524at2"/>
<feature type="region of interest" description="Disordered" evidence="2">
    <location>
        <begin position="251"/>
        <end position="294"/>
    </location>
</feature>
<dbReference type="PANTHER" id="PTHR33619">
    <property type="entry name" value="POLYSACCHARIDE EXPORT PROTEIN GFCE-RELATED"/>
    <property type="match status" value="1"/>
</dbReference>
<organism evidence="4 5">
    <name type="scientific">Mucisphaera calidilacus</name>
    <dbReference type="NCBI Taxonomy" id="2527982"/>
    <lineage>
        <taxon>Bacteria</taxon>
        <taxon>Pseudomonadati</taxon>
        <taxon>Planctomycetota</taxon>
        <taxon>Phycisphaerae</taxon>
        <taxon>Phycisphaerales</taxon>
        <taxon>Phycisphaeraceae</taxon>
        <taxon>Mucisphaera</taxon>
    </lineage>
</organism>
<keyword evidence="5" id="KW-1185">Reference proteome</keyword>
<name>A0A518BTF7_9BACT</name>
<dbReference type="PROSITE" id="PS51257">
    <property type="entry name" value="PROKAR_LIPOPROTEIN"/>
    <property type="match status" value="1"/>
</dbReference>
<dbReference type="PANTHER" id="PTHR33619:SF3">
    <property type="entry name" value="POLYSACCHARIDE EXPORT PROTEIN GFCE-RELATED"/>
    <property type="match status" value="1"/>
</dbReference>
<dbReference type="Proteomes" id="UP000320386">
    <property type="component" value="Chromosome"/>
</dbReference>
<keyword evidence="1" id="KW-0732">Signal</keyword>
<accession>A0A518BTF7</accession>
<dbReference type="EMBL" id="CP036280">
    <property type="protein sequence ID" value="QDU70257.1"/>
    <property type="molecule type" value="Genomic_DNA"/>
</dbReference>
<proteinExistence type="predicted"/>
<reference evidence="4 5" key="1">
    <citation type="submission" date="2019-02" db="EMBL/GenBank/DDBJ databases">
        <title>Deep-cultivation of Planctomycetes and their phenomic and genomic characterization uncovers novel biology.</title>
        <authorList>
            <person name="Wiegand S."/>
            <person name="Jogler M."/>
            <person name="Boedeker C."/>
            <person name="Pinto D."/>
            <person name="Vollmers J."/>
            <person name="Rivas-Marin E."/>
            <person name="Kohn T."/>
            <person name="Peeters S.H."/>
            <person name="Heuer A."/>
            <person name="Rast P."/>
            <person name="Oberbeckmann S."/>
            <person name="Bunk B."/>
            <person name="Jeske O."/>
            <person name="Meyerdierks A."/>
            <person name="Storesund J.E."/>
            <person name="Kallscheuer N."/>
            <person name="Luecker S."/>
            <person name="Lage O.M."/>
            <person name="Pohl T."/>
            <person name="Merkel B.J."/>
            <person name="Hornburger P."/>
            <person name="Mueller R.-W."/>
            <person name="Bruemmer F."/>
            <person name="Labrenz M."/>
            <person name="Spormann A.M."/>
            <person name="Op den Camp H."/>
            <person name="Overmann J."/>
            <person name="Amann R."/>
            <person name="Jetten M.S.M."/>
            <person name="Mascher T."/>
            <person name="Medema M.H."/>
            <person name="Devos D.P."/>
            <person name="Kaster A.-K."/>
            <person name="Ovreas L."/>
            <person name="Rohde M."/>
            <person name="Galperin M.Y."/>
            <person name="Jogler C."/>
        </authorList>
    </citation>
    <scope>NUCLEOTIDE SEQUENCE [LARGE SCALE GENOMIC DNA]</scope>
    <source>
        <strain evidence="4 5">Pan265</strain>
    </source>
</reference>
<evidence type="ECO:0000256" key="2">
    <source>
        <dbReference type="SAM" id="MobiDB-lite"/>
    </source>
</evidence>
<feature type="domain" description="Polysaccharide export protein N-terminal" evidence="3">
    <location>
        <begin position="85"/>
        <end position="163"/>
    </location>
</feature>
<dbReference type="Gene3D" id="3.10.560.10">
    <property type="entry name" value="Outer membrane lipoprotein wza domain like"/>
    <property type="match status" value="1"/>
</dbReference>
<protein>
    <submittedName>
        <fullName evidence="4">Polysaccharide biosynthesis/export protein</fullName>
    </submittedName>
</protein>
<dbReference type="GO" id="GO:0015159">
    <property type="term" value="F:polysaccharide transmembrane transporter activity"/>
    <property type="evidence" value="ECO:0007669"/>
    <property type="project" value="InterPro"/>
</dbReference>